<keyword evidence="1" id="KW-1133">Transmembrane helix</keyword>
<keyword evidence="1" id="KW-0812">Transmembrane</keyword>
<evidence type="ECO:0000313" key="2">
    <source>
        <dbReference type="EMBL" id="TYL37218.1"/>
    </source>
</evidence>
<keyword evidence="1" id="KW-0472">Membrane</keyword>
<organism evidence="2 3">
    <name type="scientific">Natronococcus pandeyae</name>
    <dbReference type="NCBI Taxonomy" id="2055836"/>
    <lineage>
        <taxon>Archaea</taxon>
        <taxon>Methanobacteriati</taxon>
        <taxon>Methanobacteriota</taxon>
        <taxon>Stenosarchaea group</taxon>
        <taxon>Halobacteria</taxon>
        <taxon>Halobacteriales</taxon>
        <taxon>Natrialbaceae</taxon>
        <taxon>Natronococcus</taxon>
    </lineage>
</organism>
<protein>
    <submittedName>
        <fullName evidence="2">Uncharacterized protein</fullName>
    </submittedName>
</protein>
<dbReference type="RefSeq" id="WP_148859368.1">
    <property type="nucleotide sequence ID" value="NZ_PHNJ01000011.1"/>
</dbReference>
<keyword evidence="3" id="KW-1185">Reference proteome</keyword>
<sequence>MATVNRGDSVKIPGYRLKWIVSFSAIWVSLYIGAELAIFFGKYSSELSNSTIQVLEAVEVLPLLLAWGFMIRYSAQWLMHIPRLSSDTIIQYEKSTVRGTFSLFISALGLIWWAERLVTGELLTHAIFTWPFLITARGRSSSPCSDSLTAAGTTPK</sequence>
<proteinExistence type="predicted"/>
<accession>A0A8J8Q2H1</accession>
<dbReference type="AlphaFoldDB" id="A0A8J8Q2H1"/>
<gene>
    <name evidence="2" type="ORF">CV102_18050</name>
</gene>
<evidence type="ECO:0000256" key="1">
    <source>
        <dbReference type="SAM" id="Phobius"/>
    </source>
</evidence>
<evidence type="ECO:0000313" key="3">
    <source>
        <dbReference type="Proteomes" id="UP000766904"/>
    </source>
</evidence>
<reference evidence="2" key="1">
    <citation type="submission" date="2017-11" db="EMBL/GenBank/DDBJ databases">
        <authorList>
            <person name="Kajale S.C."/>
            <person name="Sharma A."/>
        </authorList>
    </citation>
    <scope>NUCLEOTIDE SEQUENCE</scope>
    <source>
        <strain evidence="2">LS1_42</strain>
    </source>
</reference>
<feature type="transmembrane region" description="Helical" evidence="1">
    <location>
        <begin position="20"/>
        <end position="40"/>
    </location>
</feature>
<dbReference type="EMBL" id="PHNJ01000011">
    <property type="protein sequence ID" value="TYL37218.1"/>
    <property type="molecule type" value="Genomic_DNA"/>
</dbReference>
<feature type="transmembrane region" description="Helical" evidence="1">
    <location>
        <begin position="52"/>
        <end position="75"/>
    </location>
</feature>
<dbReference type="Proteomes" id="UP000766904">
    <property type="component" value="Unassembled WGS sequence"/>
</dbReference>
<name>A0A8J8Q2H1_9EURY</name>
<comment type="caution">
    <text evidence="2">The sequence shown here is derived from an EMBL/GenBank/DDBJ whole genome shotgun (WGS) entry which is preliminary data.</text>
</comment>